<dbReference type="InterPro" id="IPR036388">
    <property type="entry name" value="WH-like_DNA-bd_sf"/>
</dbReference>
<proteinExistence type="inferred from homology"/>
<comment type="similarity">
    <text evidence="1">Belongs to the BlaI transcriptional regulatory family.</text>
</comment>
<evidence type="ECO:0000256" key="4">
    <source>
        <dbReference type="ARBA" id="ARBA00023163"/>
    </source>
</evidence>
<reference evidence="6" key="1">
    <citation type="submission" date="2019-06" db="EMBL/GenBank/DDBJ databases">
        <title>Gordonia isolated from sludge of a wastewater treatment plant.</title>
        <authorList>
            <person name="Tamura T."/>
            <person name="Aoyama K."/>
            <person name="Kang Y."/>
            <person name="Saito S."/>
            <person name="Akiyama N."/>
            <person name="Yazawa K."/>
            <person name="Gonoi T."/>
            <person name="Mikami Y."/>
        </authorList>
    </citation>
    <scope>NUCLEOTIDE SEQUENCE [LARGE SCALE GENOMIC DNA]</scope>
    <source>
        <strain evidence="6">NBRC 107697</strain>
    </source>
</reference>
<dbReference type="EMBL" id="BJOU01000002">
    <property type="protein sequence ID" value="GED98577.1"/>
    <property type="molecule type" value="Genomic_DNA"/>
</dbReference>
<accession>A0A7I9UZG5</accession>
<name>A0A7I9UZG5_9ACTN</name>
<evidence type="ECO:0000256" key="2">
    <source>
        <dbReference type="ARBA" id="ARBA00023015"/>
    </source>
</evidence>
<dbReference type="InterPro" id="IPR005650">
    <property type="entry name" value="BlaI_family"/>
</dbReference>
<protein>
    <submittedName>
        <fullName evidence="5">Penicillinase repressor</fullName>
    </submittedName>
</protein>
<evidence type="ECO:0000313" key="5">
    <source>
        <dbReference type="EMBL" id="GED98577.1"/>
    </source>
</evidence>
<dbReference type="RefSeq" id="WP_228460864.1">
    <property type="nucleotide sequence ID" value="NZ_BJOU01000002.1"/>
</dbReference>
<sequence>MSTRARGELEASVLRIMWNAGDPVTAKEIRSRFSKPVPAHTTLLTALDRLEAKGTVVRVGTALRGIRFAPTMSESEYVGRRMSANLDDSADRRAALLRFAGSLTGDDVAYLREALDRADRA</sequence>
<gene>
    <name evidence="5" type="ORF">nbrc107697_26160</name>
</gene>
<dbReference type="InterPro" id="IPR036390">
    <property type="entry name" value="WH_DNA-bd_sf"/>
</dbReference>
<evidence type="ECO:0000256" key="1">
    <source>
        <dbReference type="ARBA" id="ARBA00011046"/>
    </source>
</evidence>
<dbReference type="Gene3D" id="6.10.140.850">
    <property type="match status" value="1"/>
</dbReference>
<evidence type="ECO:0000313" key="6">
    <source>
        <dbReference type="Proteomes" id="UP000444980"/>
    </source>
</evidence>
<keyword evidence="6" id="KW-1185">Reference proteome</keyword>
<dbReference type="Pfam" id="PF03965">
    <property type="entry name" value="Penicillinase_R"/>
    <property type="match status" value="1"/>
</dbReference>
<keyword evidence="3" id="KW-0238">DNA-binding</keyword>
<evidence type="ECO:0000256" key="3">
    <source>
        <dbReference type="ARBA" id="ARBA00023125"/>
    </source>
</evidence>
<dbReference type="Proteomes" id="UP000444980">
    <property type="component" value="Unassembled WGS sequence"/>
</dbReference>
<dbReference type="GO" id="GO:0003677">
    <property type="term" value="F:DNA binding"/>
    <property type="evidence" value="ECO:0007669"/>
    <property type="project" value="UniProtKB-KW"/>
</dbReference>
<dbReference type="Gene3D" id="1.10.10.10">
    <property type="entry name" value="Winged helix-like DNA-binding domain superfamily/Winged helix DNA-binding domain"/>
    <property type="match status" value="1"/>
</dbReference>
<dbReference type="SUPFAM" id="SSF46785">
    <property type="entry name" value="Winged helix' DNA-binding domain"/>
    <property type="match status" value="1"/>
</dbReference>
<dbReference type="GO" id="GO:0045892">
    <property type="term" value="P:negative regulation of DNA-templated transcription"/>
    <property type="evidence" value="ECO:0007669"/>
    <property type="project" value="InterPro"/>
</dbReference>
<comment type="caution">
    <text evidence="5">The sequence shown here is derived from an EMBL/GenBank/DDBJ whole genome shotgun (WGS) entry which is preliminary data.</text>
</comment>
<organism evidence="5 6">
    <name type="scientific">Gordonia crocea</name>
    <dbReference type="NCBI Taxonomy" id="589162"/>
    <lineage>
        <taxon>Bacteria</taxon>
        <taxon>Bacillati</taxon>
        <taxon>Actinomycetota</taxon>
        <taxon>Actinomycetes</taxon>
        <taxon>Mycobacteriales</taxon>
        <taxon>Gordoniaceae</taxon>
        <taxon>Gordonia</taxon>
    </lineage>
</organism>
<keyword evidence="4" id="KW-0804">Transcription</keyword>
<keyword evidence="2" id="KW-0805">Transcription regulation</keyword>
<dbReference type="AlphaFoldDB" id="A0A7I9UZG5"/>